<evidence type="ECO:0000313" key="6">
    <source>
        <dbReference type="Proteomes" id="UP001589733"/>
    </source>
</evidence>
<dbReference type="InterPro" id="IPR035965">
    <property type="entry name" value="PAS-like_dom_sf"/>
</dbReference>
<feature type="transmembrane region" description="Helical" evidence="1">
    <location>
        <begin position="100"/>
        <end position="123"/>
    </location>
</feature>
<dbReference type="RefSeq" id="WP_380016404.1">
    <property type="nucleotide sequence ID" value="NZ_JBHLYR010000073.1"/>
</dbReference>
<feature type="transmembrane region" description="Helical" evidence="1">
    <location>
        <begin position="63"/>
        <end position="88"/>
    </location>
</feature>
<reference evidence="5 6" key="1">
    <citation type="submission" date="2024-09" db="EMBL/GenBank/DDBJ databases">
        <authorList>
            <person name="Sun Q."/>
            <person name="Mori K."/>
        </authorList>
    </citation>
    <scope>NUCLEOTIDE SEQUENCE [LARGE SCALE GENOMIC DNA]</scope>
    <source>
        <strain evidence="5 6">JCM 13503</strain>
    </source>
</reference>
<keyword evidence="5" id="KW-0548">Nucleotidyltransferase</keyword>
<sequence>MLNYTPEILPFLFSLAFTLGLGVVAAGRKTPAATTFFWLMGSLSVWTLCYILELSSVTAQGKFFWVVAKYFGAAAAPVLWFLFSLHATSREAWLTRPVRLALGGWVALTLLVVWTNSAHHLMWTWVALEPGQPELQAGHGLFFWAYAAAIYGFILASVVLFTHFYRTAQPLFRRQGLLLTLGGFAPLAGRMSEDVLGLDLLPRVDEVIFFFLVSAILFALALFRYNALRMVPIAHHLVIHNIRAGIIVLDPAGRIVDLNPFARELFGLAEDNIIGAQAQKIMADLMQPPTSPGFEEELTLLREGTTSYFSVQRSPIQSAQGRLNGHALVLFDVTARRVAERQLEQLAQTDALTGLTNRRQFLHLAEAEVLAAQQQTRPFAVLMLDIDHFKNINDTFGHPVGDEVLRQVAEACRVNLRPTDVLARYGGEEFVALLPQACLDDACVAAERLRQAVESLTVQSAGHTISVTLSVGVAVSGGSGASLLTAYLAQADAALYASKTQGRNRVTVATELVTSHAV</sequence>
<dbReference type="InterPro" id="IPR000014">
    <property type="entry name" value="PAS"/>
</dbReference>
<dbReference type="CDD" id="cd00130">
    <property type="entry name" value="PAS"/>
    <property type="match status" value="1"/>
</dbReference>
<dbReference type="InterPro" id="IPR031621">
    <property type="entry name" value="HisKA_7TM"/>
</dbReference>
<dbReference type="GO" id="GO:0052621">
    <property type="term" value="F:diguanylate cyclase activity"/>
    <property type="evidence" value="ECO:0007669"/>
    <property type="project" value="UniProtKB-EC"/>
</dbReference>
<dbReference type="Gene3D" id="3.30.70.270">
    <property type="match status" value="1"/>
</dbReference>
<dbReference type="SUPFAM" id="SSF55785">
    <property type="entry name" value="PYP-like sensor domain (PAS domain)"/>
    <property type="match status" value="1"/>
</dbReference>
<dbReference type="CDD" id="cd01949">
    <property type="entry name" value="GGDEF"/>
    <property type="match status" value="1"/>
</dbReference>
<dbReference type="InterPro" id="IPR043128">
    <property type="entry name" value="Rev_trsase/Diguanyl_cyclase"/>
</dbReference>
<dbReference type="Pfam" id="PF00989">
    <property type="entry name" value="PAS"/>
    <property type="match status" value="1"/>
</dbReference>
<dbReference type="EMBL" id="JBHLYR010000073">
    <property type="protein sequence ID" value="MFB9994949.1"/>
    <property type="molecule type" value="Genomic_DNA"/>
</dbReference>
<dbReference type="PROSITE" id="PS50113">
    <property type="entry name" value="PAC"/>
    <property type="match status" value="1"/>
</dbReference>
<dbReference type="PANTHER" id="PTHR45138">
    <property type="entry name" value="REGULATORY COMPONENTS OF SENSORY TRANSDUCTION SYSTEM"/>
    <property type="match status" value="1"/>
</dbReference>
<dbReference type="NCBIfam" id="TIGR00254">
    <property type="entry name" value="GGDEF"/>
    <property type="match status" value="1"/>
</dbReference>
<keyword evidence="1" id="KW-0812">Transmembrane</keyword>
<accession>A0ABV6B5B1</accession>
<dbReference type="EC" id="2.7.7.65" evidence="5"/>
<protein>
    <submittedName>
        <fullName evidence="5">Diguanylate cyclase</fullName>
        <ecNumber evidence="5">2.7.7.65</ecNumber>
    </submittedName>
</protein>
<gene>
    <name evidence="5" type="ORF">ACFFLM_23650</name>
</gene>
<feature type="transmembrane region" description="Helical" evidence="1">
    <location>
        <begin position="6"/>
        <end position="24"/>
    </location>
</feature>
<dbReference type="SUPFAM" id="SSF55073">
    <property type="entry name" value="Nucleotide cyclase"/>
    <property type="match status" value="1"/>
</dbReference>
<dbReference type="InterPro" id="IPR000700">
    <property type="entry name" value="PAS-assoc_C"/>
</dbReference>
<dbReference type="InterPro" id="IPR050469">
    <property type="entry name" value="Diguanylate_Cyclase"/>
</dbReference>
<feature type="domain" description="PAC" evidence="3">
    <location>
        <begin position="292"/>
        <end position="345"/>
    </location>
</feature>
<name>A0ABV6B5B1_9DEIO</name>
<evidence type="ECO:0000259" key="4">
    <source>
        <dbReference type="PROSITE" id="PS50887"/>
    </source>
</evidence>
<dbReference type="NCBIfam" id="TIGR00229">
    <property type="entry name" value="sensory_box"/>
    <property type="match status" value="1"/>
</dbReference>
<feature type="domain" description="PAS" evidence="2">
    <location>
        <begin position="238"/>
        <end position="305"/>
    </location>
</feature>
<proteinExistence type="predicted"/>
<feature type="transmembrane region" description="Helical" evidence="1">
    <location>
        <begin position="36"/>
        <end position="57"/>
    </location>
</feature>
<dbReference type="PROSITE" id="PS50112">
    <property type="entry name" value="PAS"/>
    <property type="match status" value="1"/>
</dbReference>
<dbReference type="SMART" id="SM00091">
    <property type="entry name" value="PAS"/>
    <property type="match status" value="1"/>
</dbReference>
<feature type="transmembrane region" description="Helical" evidence="1">
    <location>
        <begin position="207"/>
        <end position="225"/>
    </location>
</feature>
<evidence type="ECO:0000313" key="5">
    <source>
        <dbReference type="EMBL" id="MFB9994949.1"/>
    </source>
</evidence>
<dbReference type="Gene3D" id="3.30.450.20">
    <property type="entry name" value="PAS domain"/>
    <property type="match status" value="1"/>
</dbReference>
<dbReference type="InterPro" id="IPR013767">
    <property type="entry name" value="PAS_fold"/>
</dbReference>
<dbReference type="Pfam" id="PF16927">
    <property type="entry name" value="HisKA_7TM"/>
    <property type="match status" value="1"/>
</dbReference>
<evidence type="ECO:0000256" key="1">
    <source>
        <dbReference type="SAM" id="Phobius"/>
    </source>
</evidence>
<dbReference type="PANTHER" id="PTHR45138:SF9">
    <property type="entry name" value="DIGUANYLATE CYCLASE DGCM-RELATED"/>
    <property type="match status" value="1"/>
</dbReference>
<dbReference type="PROSITE" id="PS50887">
    <property type="entry name" value="GGDEF"/>
    <property type="match status" value="1"/>
</dbReference>
<organism evidence="5 6">
    <name type="scientific">Deinococcus oregonensis</name>
    <dbReference type="NCBI Taxonomy" id="1805970"/>
    <lineage>
        <taxon>Bacteria</taxon>
        <taxon>Thermotogati</taxon>
        <taxon>Deinococcota</taxon>
        <taxon>Deinococci</taxon>
        <taxon>Deinococcales</taxon>
        <taxon>Deinococcaceae</taxon>
        <taxon>Deinococcus</taxon>
    </lineage>
</organism>
<keyword evidence="1" id="KW-1133">Transmembrane helix</keyword>
<dbReference type="InterPro" id="IPR029787">
    <property type="entry name" value="Nucleotide_cyclase"/>
</dbReference>
<dbReference type="Proteomes" id="UP001589733">
    <property type="component" value="Unassembled WGS sequence"/>
</dbReference>
<keyword evidence="5" id="KW-0808">Transferase</keyword>
<keyword evidence="6" id="KW-1185">Reference proteome</keyword>
<dbReference type="SMART" id="SM00267">
    <property type="entry name" value="GGDEF"/>
    <property type="match status" value="1"/>
</dbReference>
<evidence type="ECO:0000259" key="3">
    <source>
        <dbReference type="PROSITE" id="PS50113"/>
    </source>
</evidence>
<evidence type="ECO:0000259" key="2">
    <source>
        <dbReference type="PROSITE" id="PS50112"/>
    </source>
</evidence>
<feature type="transmembrane region" description="Helical" evidence="1">
    <location>
        <begin position="176"/>
        <end position="192"/>
    </location>
</feature>
<feature type="domain" description="GGDEF" evidence="4">
    <location>
        <begin position="377"/>
        <end position="511"/>
    </location>
</feature>
<feature type="transmembrane region" description="Helical" evidence="1">
    <location>
        <begin position="143"/>
        <end position="164"/>
    </location>
</feature>
<keyword evidence="1" id="KW-0472">Membrane</keyword>
<comment type="caution">
    <text evidence="5">The sequence shown here is derived from an EMBL/GenBank/DDBJ whole genome shotgun (WGS) entry which is preliminary data.</text>
</comment>
<dbReference type="Pfam" id="PF00990">
    <property type="entry name" value="GGDEF"/>
    <property type="match status" value="1"/>
</dbReference>
<dbReference type="InterPro" id="IPR000160">
    <property type="entry name" value="GGDEF_dom"/>
</dbReference>